<evidence type="ECO:0000313" key="2">
    <source>
        <dbReference type="EMBL" id="MBC3767641.1"/>
    </source>
</evidence>
<accession>A0A8J6IW11</accession>
<proteinExistence type="predicted"/>
<keyword evidence="3" id="KW-1185">Reference proteome</keyword>
<dbReference type="GO" id="GO:0016757">
    <property type="term" value="F:glycosyltransferase activity"/>
    <property type="evidence" value="ECO:0007669"/>
    <property type="project" value="InterPro"/>
</dbReference>
<comment type="caution">
    <text evidence="2">The sequence shown here is derived from an EMBL/GenBank/DDBJ whole genome shotgun (WGS) entry which is preliminary data.</text>
</comment>
<gene>
    <name evidence="2" type="ORF">H8B19_17310</name>
</gene>
<reference evidence="2" key="2">
    <citation type="submission" date="2020-08" db="EMBL/GenBank/DDBJ databases">
        <authorList>
            <person name="Lai Q."/>
        </authorList>
    </citation>
    <scope>NUCLEOTIDE SEQUENCE</scope>
    <source>
        <strain evidence="2">S27-2</strain>
    </source>
</reference>
<dbReference type="Gene3D" id="3.40.50.2000">
    <property type="entry name" value="Glycogen Phosphorylase B"/>
    <property type="match status" value="2"/>
</dbReference>
<dbReference type="InterPro" id="IPR001296">
    <property type="entry name" value="Glyco_trans_1"/>
</dbReference>
<dbReference type="PANTHER" id="PTHR45947:SF3">
    <property type="entry name" value="SULFOQUINOVOSYL TRANSFERASE SQD2"/>
    <property type="match status" value="1"/>
</dbReference>
<dbReference type="Pfam" id="PF00534">
    <property type="entry name" value="Glycos_transf_1"/>
    <property type="match status" value="1"/>
</dbReference>
<dbReference type="AlphaFoldDB" id="A0A8J6IW11"/>
<dbReference type="RefSeq" id="WP_186508278.1">
    <property type="nucleotide sequence ID" value="NZ_JACNEP010000022.1"/>
</dbReference>
<dbReference type="SUPFAM" id="SSF53756">
    <property type="entry name" value="UDP-Glycosyltransferase/glycogen phosphorylase"/>
    <property type="match status" value="1"/>
</dbReference>
<feature type="domain" description="Glycosyl transferase family 1" evidence="1">
    <location>
        <begin position="211"/>
        <end position="351"/>
    </location>
</feature>
<dbReference type="PANTHER" id="PTHR45947">
    <property type="entry name" value="SULFOQUINOVOSYL TRANSFERASE SQD2"/>
    <property type="match status" value="1"/>
</dbReference>
<reference evidence="2" key="1">
    <citation type="journal article" date="2018" name="Int. J. Syst. Evol. Microbiol.">
        <title>Neptunicella marina gen. nov., sp. nov., isolated from surface seawater.</title>
        <authorList>
            <person name="Liu X."/>
            <person name="Lai Q."/>
            <person name="Du Y."/>
            <person name="Zhang X."/>
            <person name="Liu Z."/>
            <person name="Sun F."/>
            <person name="Shao Z."/>
        </authorList>
    </citation>
    <scope>NUCLEOTIDE SEQUENCE</scope>
    <source>
        <strain evidence="2">S27-2</strain>
    </source>
</reference>
<sequence length="397" mass="44299">MTLSNLPRIAIIHPEAGVSSNGGSQLSALELTRHLRPYCQVELLCSANNIEAMGDDAHQFVTRLPAIPRGRIKPWLQHPVAGPLLRPFSHNPEIFFELLTSFIPYFLYLIRHPFDLLYPNNGYAGLMLATRVRALNGVPLLYTERAGLLANGKILRKDLAYKPDHLVVFDQHTQDKVNQWRPQQACSVLPNGVDLSRFASEGERLNLGLPGKVVLCVGSLARSNHKRIELTIAAMATLTKFTDCSLLICGDGPDKAYFADLAAQQLAPQRYRIASFGFEQMPQVYRSCDLFTLASANEPFGRVYLEALASGLPVVAPDDAMRRSILAEAGRFCDVSDIEAYANCLAAALPLKQQTDWQQLAKQQAERFSWHNIARQYASVIYQMTGHQHHLQQRHSA</sequence>
<evidence type="ECO:0000259" key="1">
    <source>
        <dbReference type="Pfam" id="PF00534"/>
    </source>
</evidence>
<organism evidence="2 3">
    <name type="scientific">Neptunicella marina</name>
    <dbReference type="NCBI Taxonomy" id="2125989"/>
    <lineage>
        <taxon>Bacteria</taxon>
        <taxon>Pseudomonadati</taxon>
        <taxon>Pseudomonadota</taxon>
        <taxon>Gammaproteobacteria</taxon>
        <taxon>Alteromonadales</taxon>
        <taxon>Alteromonadaceae</taxon>
        <taxon>Neptunicella</taxon>
    </lineage>
</organism>
<dbReference type="Proteomes" id="UP000601768">
    <property type="component" value="Unassembled WGS sequence"/>
</dbReference>
<dbReference type="EMBL" id="JACNEP010000022">
    <property type="protein sequence ID" value="MBC3767641.1"/>
    <property type="molecule type" value="Genomic_DNA"/>
</dbReference>
<dbReference type="InterPro" id="IPR050194">
    <property type="entry name" value="Glycosyltransferase_grp1"/>
</dbReference>
<evidence type="ECO:0000313" key="3">
    <source>
        <dbReference type="Proteomes" id="UP000601768"/>
    </source>
</evidence>
<name>A0A8J6IW11_9ALTE</name>
<protein>
    <submittedName>
        <fullName evidence="2">Glycosyltransferase</fullName>
    </submittedName>
</protein>